<protein>
    <submittedName>
        <fullName evidence="1">Uncharacterized protein</fullName>
    </submittedName>
</protein>
<accession>A0A976MAI5</accession>
<sequence>MDSGSKQYKNVSQGLKRRFYTIKSDYSSDINTVHPRKRFGFSSASKLNGSSKYEPKDSSYYKLDERVLSNHWLFSDELPKKNSYTTQNNTHLNHNSIVTTRVPSIEIIKGFKLASGKQFDGINLHKKSHFRKFLGLDDDDFSTNDRNFKIPTSRYDQFHPPKSFRSANSTNVYEDSYRDTLSFSQSTTEAHTPRNLSYIEVWNSVCTFTKCYTSNMSPNVLSILWRQYGNPFKVTGSNAEYYKYLLYTHENDFVSLGGVREVTACFKKLVSNFIEKRELFNDEWIRDKYKVLTLSSCRRYRKKVIKLYQKSNLEDAIGNVPLPNPINILKMLLRCVRKEISGQVSIVKKIFQAITHLGNDFIYRANSDAKAVKLSCTEYTKLDIVENNVKIPEELLDKNEFSQILFNKLPTLSLPEDSNDLNEFNSIIYERDATIPFLGQICDMNGVVLHVGELESSQKYCFLRFFMLTTKLQLACVKVNYKNHIQQNDKLSICSEIRSVEKRLKSLVVKFDYEGKGPKDEETNMFHCVYNTQYTGYDGENGIHNFQTGCEHVRFYI</sequence>
<proteinExistence type="predicted"/>
<evidence type="ECO:0000313" key="2">
    <source>
        <dbReference type="Proteomes" id="UP000244811"/>
    </source>
</evidence>
<dbReference type="Proteomes" id="UP000244811">
    <property type="component" value="Chromosome 1"/>
</dbReference>
<dbReference type="AlphaFoldDB" id="A0A976MAI5"/>
<gene>
    <name evidence="1" type="ORF">MACK_000758</name>
</gene>
<organism evidence="1 2">
    <name type="scientific">Theileria orientalis</name>
    <dbReference type="NCBI Taxonomy" id="68886"/>
    <lineage>
        <taxon>Eukaryota</taxon>
        <taxon>Sar</taxon>
        <taxon>Alveolata</taxon>
        <taxon>Apicomplexa</taxon>
        <taxon>Aconoidasida</taxon>
        <taxon>Piroplasmida</taxon>
        <taxon>Theileriidae</taxon>
        <taxon>Theileria</taxon>
    </lineage>
</organism>
<reference evidence="1" key="1">
    <citation type="submission" date="2022-07" db="EMBL/GenBank/DDBJ databases">
        <title>Evaluation of T. orientalis genome assembly methods using nanopore sequencing and analysis of variation between genomes.</title>
        <authorList>
            <person name="Yam J."/>
            <person name="Micallef M.L."/>
            <person name="Liu M."/>
            <person name="Djordjevic S.P."/>
            <person name="Bogema D.R."/>
            <person name="Jenkins C."/>
        </authorList>
    </citation>
    <scope>NUCLEOTIDE SEQUENCE</scope>
    <source>
        <strain evidence="1">Goon Nure</strain>
    </source>
</reference>
<evidence type="ECO:0000313" key="1">
    <source>
        <dbReference type="EMBL" id="UKK00684.2"/>
    </source>
</evidence>
<dbReference type="EMBL" id="CP056069">
    <property type="protein sequence ID" value="UKK00684.2"/>
    <property type="molecule type" value="Genomic_DNA"/>
</dbReference>
<name>A0A976MAI5_THEOR</name>